<dbReference type="Gene3D" id="1.25.40.10">
    <property type="entry name" value="Tetratricopeptide repeat domain"/>
    <property type="match status" value="1"/>
</dbReference>
<dbReference type="SUPFAM" id="SSF81901">
    <property type="entry name" value="HCP-like"/>
    <property type="match status" value="1"/>
</dbReference>
<dbReference type="Pfam" id="PF08238">
    <property type="entry name" value="Sel1"/>
    <property type="match status" value="3"/>
</dbReference>
<dbReference type="InterPro" id="IPR050767">
    <property type="entry name" value="Sel1_AlgK"/>
</dbReference>
<organism evidence="1">
    <name type="scientific">mine drainage metagenome</name>
    <dbReference type="NCBI Taxonomy" id="410659"/>
    <lineage>
        <taxon>unclassified sequences</taxon>
        <taxon>metagenomes</taxon>
        <taxon>ecological metagenomes</taxon>
    </lineage>
</organism>
<proteinExistence type="predicted"/>
<comment type="caution">
    <text evidence="1">The sequence shown here is derived from an EMBL/GenBank/DDBJ whole genome shotgun (WGS) entry which is preliminary data.</text>
</comment>
<name>T1DDB9_9ZZZZ</name>
<dbReference type="InterPro" id="IPR006597">
    <property type="entry name" value="Sel1-like"/>
</dbReference>
<dbReference type="InterPro" id="IPR011990">
    <property type="entry name" value="TPR-like_helical_dom_sf"/>
</dbReference>
<reference evidence="1" key="2">
    <citation type="journal article" date="2014" name="ISME J.">
        <title>Microbial stratification in low pH oxic and suboxic macroscopic growths along an acid mine drainage.</title>
        <authorList>
            <person name="Mendez-Garcia C."/>
            <person name="Mesa V."/>
            <person name="Sprenger R.R."/>
            <person name="Richter M."/>
            <person name="Diez M.S."/>
            <person name="Solano J."/>
            <person name="Bargiela R."/>
            <person name="Golyshina O.V."/>
            <person name="Manteca A."/>
            <person name="Ramos J.L."/>
            <person name="Gallego J.R."/>
            <person name="Llorente I."/>
            <person name="Martins Dos Santos V.A."/>
            <person name="Jensen O.N."/>
            <person name="Pelaez A.I."/>
            <person name="Sanchez J."/>
            <person name="Ferrer M."/>
        </authorList>
    </citation>
    <scope>NUCLEOTIDE SEQUENCE</scope>
</reference>
<dbReference type="PANTHER" id="PTHR11102:SF160">
    <property type="entry name" value="ERAD-ASSOCIATED E3 UBIQUITIN-PROTEIN LIGASE COMPONENT HRD3"/>
    <property type="match status" value="1"/>
</dbReference>
<evidence type="ECO:0000313" key="1">
    <source>
        <dbReference type="EMBL" id="EQD80035.1"/>
    </source>
</evidence>
<dbReference type="AlphaFoldDB" id="T1DDB9"/>
<reference evidence="1" key="1">
    <citation type="submission" date="2013-08" db="EMBL/GenBank/DDBJ databases">
        <authorList>
            <person name="Mendez C."/>
            <person name="Richter M."/>
            <person name="Ferrer M."/>
            <person name="Sanchez J."/>
        </authorList>
    </citation>
    <scope>NUCLEOTIDE SEQUENCE</scope>
</reference>
<dbReference type="SMART" id="SM00671">
    <property type="entry name" value="SEL1"/>
    <property type="match status" value="3"/>
</dbReference>
<accession>T1DDB9</accession>
<dbReference type="EMBL" id="AUZX01001001">
    <property type="protein sequence ID" value="EQD80035.1"/>
    <property type="molecule type" value="Genomic_DNA"/>
</dbReference>
<protein>
    <submittedName>
        <fullName evidence="1">Sel1 domain protein repeat-containing protein</fullName>
    </submittedName>
</protein>
<sequence length="157" mass="17159">MFGDLDAEYGLGLIDEHGVDVPHNLLRAFYWFHRAAPRGSVDAQVALGVMYEVGAGVPLNYARARKWFLLAAARENPTAQVNLGMMDAKAQGVPQNLVKAYTWFDLAQTGSAPGTENYTVTQGAMALLRTHMPPKQIALAQQDAQAWLAAHPRQKAL</sequence>
<dbReference type="PANTHER" id="PTHR11102">
    <property type="entry name" value="SEL-1-LIKE PROTEIN"/>
    <property type="match status" value="1"/>
</dbReference>
<gene>
    <name evidence="1" type="ORF">B1A_01311</name>
</gene>